<protein>
    <submittedName>
        <fullName evidence="3">Kelch repeat-containing protein</fullName>
    </submittedName>
</protein>
<dbReference type="PANTHER" id="PTHR47435">
    <property type="entry name" value="KELCH REPEAT PROTEIN (AFU_ORTHOLOGUE AFUA_5G12780)"/>
    <property type="match status" value="1"/>
</dbReference>
<comment type="caution">
    <text evidence="3">The sequence shown here is derived from an EMBL/GenBank/DDBJ whole genome shotgun (WGS) entry which is preliminary data.</text>
</comment>
<gene>
    <name evidence="3" type="ORF">C8Q69DRAFT_505476</name>
</gene>
<keyword evidence="2" id="KW-0408">Iron</keyword>
<reference evidence="3 4" key="1">
    <citation type="journal article" date="2018" name="Front. Microbiol.">
        <title>Genomic and genetic insights into a cosmopolitan fungus, Paecilomyces variotii (Eurotiales).</title>
        <authorList>
            <person name="Urquhart A.S."/>
            <person name="Mondo S.J."/>
            <person name="Makela M.R."/>
            <person name="Hane J.K."/>
            <person name="Wiebenga A."/>
            <person name="He G."/>
            <person name="Mihaltcheva S."/>
            <person name="Pangilinan J."/>
            <person name="Lipzen A."/>
            <person name="Barry K."/>
            <person name="de Vries R.P."/>
            <person name="Grigoriev I.V."/>
            <person name="Idnurm A."/>
        </authorList>
    </citation>
    <scope>NUCLEOTIDE SEQUENCE [LARGE SCALE GENOMIC DNA]</scope>
    <source>
        <strain evidence="3 4">CBS 101075</strain>
    </source>
</reference>
<dbReference type="SUPFAM" id="SSF117281">
    <property type="entry name" value="Kelch motif"/>
    <property type="match status" value="1"/>
</dbReference>
<dbReference type="RefSeq" id="XP_028486230.1">
    <property type="nucleotide sequence ID" value="XM_028632711.1"/>
</dbReference>
<evidence type="ECO:0000313" key="3">
    <source>
        <dbReference type="EMBL" id="RWQ96585.1"/>
    </source>
</evidence>
<organism evidence="3 4">
    <name type="scientific">Byssochlamys spectabilis</name>
    <name type="common">Paecilomyces variotii</name>
    <dbReference type="NCBI Taxonomy" id="264951"/>
    <lineage>
        <taxon>Eukaryota</taxon>
        <taxon>Fungi</taxon>
        <taxon>Dikarya</taxon>
        <taxon>Ascomycota</taxon>
        <taxon>Pezizomycotina</taxon>
        <taxon>Eurotiomycetes</taxon>
        <taxon>Eurotiomycetidae</taxon>
        <taxon>Eurotiales</taxon>
        <taxon>Thermoascaceae</taxon>
        <taxon>Paecilomyces</taxon>
    </lineage>
</organism>
<keyword evidence="1" id="KW-0677">Repeat</keyword>
<dbReference type="Pfam" id="PF24681">
    <property type="entry name" value="Kelch_KLHDC2_KLHL20_DRC7"/>
    <property type="match status" value="1"/>
</dbReference>
<dbReference type="VEuPathDB" id="FungiDB:C8Q69DRAFT_505476"/>
<dbReference type="Proteomes" id="UP000283841">
    <property type="component" value="Unassembled WGS sequence"/>
</dbReference>
<evidence type="ECO:0000256" key="2">
    <source>
        <dbReference type="ARBA" id="ARBA00023004"/>
    </source>
</evidence>
<dbReference type="Gene3D" id="2.120.10.80">
    <property type="entry name" value="Kelch-type beta propeller"/>
    <property type="match status" value="2"/>
</dbReference>
<accession>A0A443HXN0</accession>
<dbReference type="STRING" id="264951.A0A443HXN0"/>
<evidence type="ECO:0000256" key="1">
    <source>
        <dbReference type="ARBA" id="ARBA00022737"/>
    </source>
</evidence>
<sequence length="343" mass="37434">MAVLGVWTKLISDTSIRRSSQTLAVLAGNAYIYGGELRPREPVDSMVYRVALDRDINTTKESTRLSTISTTTNNNIPSPRVGSASTALNGKVYIFSGRGGTAMAPIEEKGSFWVFNPENSTWAQVAPSSDQLPYPVGRSYHALASDGKETIFLHAGCPEKGRLSDFWAFNIFTRQWRELAPAPKPERGGTSITYADGKVFRMNGFDGNTEQGGAVDVLDLEKNVWETITYQPDGVEGPGPRSVSCLLAVKVDGKSKLVTLFGERDPSSLGHQGAGKMLADAWMFDIESRTWMEIKSKGSDAPEARGWFDADVVIEDPARPSIVVHGGLAESNERLGDVWRLDL</sequence>
<dbReference type="EMBL" id="RCNU01000003">
    <property type="protein sequence ID" value="RWQ96585.1"/>
    <property type="molecule type" value="Genomic_DNA"/>
</dbReference>
<keyword evidence="4" id="KW-1185">Reference proteome</keyword>
<dbReference type="PANTHER" id="PTHR47435:SF4">
    <property type="entry name" value="KELCH REPEAT PROTEIN (AFU_ORTHOLOGUE AFUA_5G12780)"/>
    <property type="match status" value="1"/>
</dbReference>
<dbReference type="GeneID" id="39601988"/>
<dbReference type="AlphaFoldDB" id="A0A443HXN0"/>
<name>A0A443HXN0_BYSSP</name>
<dbReference type="GO" id="GO:0019760">
    <property type="term" value="P:glucosinolate metabolic process"/>
    <property type="evidence" value="ECO:0007669"/>
    <property type="project" value="UniProtKB-ARBA"/>
</dbReference>
<evidence type="ECO:0000313" key="4">
    <source>
        <dbReference type="Proteomes" id="UP000283841"/>
    </source>
</evidence>
<proteinExistence type="predicted"/>
<dbReference type="InterPro" id="IPR015915">
    <property type="entry name" value="Kelch-typ_b-propeller"/>
</dbReference>